<protein>
    <submittedName>
        <fullName evidence="2">Uncharacterized protein</fullName>
    </submittedName>
</protein>
<feature type="compositionally biased region" description="Polar residues" evidence="1">
    <location>
        <begin position="1"/>
        <end position="10"/>
    </location>
</feature>
<feature type="region of interest" description="Disordered" evidence="1">
    <location>
        <begin position="74"/>
        <end position="102"/>
    </location>
</feature>
<evidence type="ECO:0000313" key="2">
    <source>
        <dbReference type="EnsemblMetazoa" id="tetur13g01730.1"/>
    </source>
</evidence>
<accession>T1KJZ0</accession>
<proteinExistence type="predicted"/>
<feature type="compositionally biased region" description="Basic and acidic residues" evidence="1">
    <location>
        <begin position="16"/>
        <end position="27"/>
    </location>
</feature>
<evidence type="ECO:0000313" key="3">
    <source>
        <dbReference type="Proteomes" id="UP000015104"/>
    </source>
</evidence>
<evidence type="ECO:0000256" key="1">
    <source>
        <dbReference type="SAM" id="MobiDB-lite"/>
    </source>
</evidence>
<reference evidence="2" key="2">
    <citation type="submission" date="2015-06" db="UniProtKB">
        <authorList>
            <consortium name="EnsemblMetazoa"/>
        </authorList>
    </citation>
    <scope>IDENTIFICATION</scope>
</reference>
<dbReference type="EnsemblMetazoa" id="tetur13g01730.1">
    <property type="protein sequence ID" value="tetur13g01730.1"/>
    <property type="gene ID" value="tetur13g01730"/>
</dbReference>
<sequence>MSSNGDQMANGSGDEVDGRPQQRKPEGPTDPPAGRGGRREVDGPAPVWDDNPNHPGNLSVAGIAAEASRIVFIPKRSPHDVNLPDHIRDDRNDRNTRNQRNR</sequence>
<dbReference type="EMBL" id="CAEY01000170">
    <property type="status" value="NOT_ANNOTATED_CDS"/>
    <property type="molecule type" value="Genomic_DNA"/>
</dbReference>
<keyword evidence="3" id="KW-1185">Reference proteome</keyword>
<dbReference type="HOGENOM" id="CLU_2280936_0_0_1"/>
<feature type="region of interest" description="Disordered" evidence="1">
    <location>
        <begin position="1"/>
        <end position="59"/>
    </location>
</feature>
<reference evidence="3" key="1">
    <citation type="submission" date="2011-08" db="EMBL/GenBank/DDBJ databases">
        <authorList>
            <person name="Rombauts S."/>
        </authorList>
    </citation>
    <scope>NUCLEOTIDE SEQUENCE</scope>
    <source>
        <strain evidence="3">London</strain>
    </source>
</reference>
<organism evidence="2 3">
    <name type="scientific">Tetranychus urticae</name>
    <name type="common">Two-spotted spider mite</name>
    <dbReference type="NCBI Taxonomy" id="32264"/>
    <lineage>
        <taxon>Eukaryota</taxon>
        <taxon>Metazoa</taxon>
        <taxon>Ecdysozoa</taxon>
        <taxon>Arthropoda</taxon>
        <taxon>Chelicerata</taxon>
        <taxon>Arachnida</taxon>
        <taxon>Acari</taxon>
        <taxon>Acariformes</taxon>
        <taxon>Trombidiformes</taxon>
        <taxon>Prostigmata</taxon>
        <taxon>Eleutherengona</taxon>
        <taxon>Raphignathae</taxon>
        <taxon>Tetranychoidea</taxon>
        <taxon>Tetranychidae</taxon>
        <taxon>Tetranychus</taxon>
    </lineage>
</organism>
<name>T1KJZ0_TETUR</name>
<dbReference type="Proteomes" id="UP000015104">
    <property type="component" value="Unassembled WGS sequence"/>
</dbReference>
<feature type="compositionally biased region" description="Basic and acidic residues" evidence="1">
    <location>
        <begin position="77"/>
        <end position="96"/>
    </location>
</feature>
<dbReference type="AlphaFoldDB" id="T1KJZ0"/>